<sequence length="67" mass="6860">MTVPLASVLAGTRLRAAATGVLSGYGINLFGGDDSGVPILSDLNNAMMLLFALIAVVLVWQLVEGGE</sequence>
<keyword evidence="1" id="KW-0812">Transmembrane</keyword>
<protein>
    <submittedName>
        <fullName evidence="2">Uncharacterized protein</fullName>
    </submittedName>
</protein>
<dbReference type="HOGENOM" id="CLU_2802082_0_0_2"/>
<keyword evidence="1" id="KW-1133">Transmembrane helix</keyword>
<dbReference type="STRING" id="797299.HALLA_09435"/>
<dbReference type="AlphaFoldDB" id="W0JU61"/>
<dbReference type="EMBL" id="CP007055">
    <property type="protein sequence ID" value="AHG00827.1"/>
    <property type="molecule type" value="Genomic_DNA"/>
</dbReference>
<keyword evidence="4" id="KW-1185">Reference proteome</keyword>
<feature type="transmembrane region" description="Helical" evidence="1">
    <location>
        <begin position="46"/>
        <end position="63"/>
    </location>
</feature>
<dbReference type="GeneID" id="25144720"/>
<evidence type="ECO:0000313" key="2">
    <source>
        <dbReference type="EMBL" id="AHG00827.1"/>
    </source>
</evidence>
<dbReference type="EMBL" id="CP007055">
    <property type="protein sequence ID" value="AHG00846.1"/>
    <property type="molecule type" value="Genomic_DNA"/>
</dbReference>
<evidence type="ECO:0000313" key="3">
    <source>
        <dbReference type="EMBL" id="AHG00846.1"/>
    </source>
</evidence>
<dbReference type="KEGG" id="hlr:HALLA_09600"/>
<keyword evidence="1" id="KW-0472">Membrane</keyword>
<name>W0JU61_9EURY</name>
<gene>
    <name evidence="2" type="ORF">HALLA_09435</name>
    <name evidence="3" type="ORF">HALLA_09600</name>
</gene>
<dbReference type="KEGG" id="hlr:HALLA_09435"/>
<proteinExistence type="predicted"/>
<evidence type="ECO:0000256" key="1">
    <source>
        <dbReference type="SAM" id="Phobius"/>
    </source>
</evidence>
<accession>W0JU61</accession>
<dbReference type="Proteomes" id="UP000019024">
    <property type="component" value="Chromosome"/>
</dbReference>
<evidence type="ECO:0000313" key="4">
    <source>
        <dbReference type="Proteomes" id="UP000019024"/>
    </source>
</evidence>
<dbReference type="RefSeq" id="WP_049952263.1">
    <property type="nucleotide sequence ID" value="NZ_CP007055.1"/>
</dbReference>
<reference evidence="2 4" key="1">
    <citation type="submission" date="2014-01" db="EMBL/GenBank/DDBJ databases">
        <authorList>
            <consortium name="DOE Joint Genome Institute"/>
            <person name="Anderson I."/>
            <person name="Huntemann M."/>
            <person name="Han J."/>
            <person name="Chen A."/>
            <person name="Kyrpides N."/>
            <person name="Mavromatis K."/>
            <person name="Markowitz V."/>
            <person name="Palaniappan K."/>
            <person name="Ivanova N."/>
            <person name="Schaumberg A."/>
            <person name="Pati A."/>
            <person name="Liolios K."/>
            <person name="Nordberg H.P."/>
            <person name="Cantor M.N."/>
            <person name="Hua S.X."/>
            <person name="Woyke T."/>
        </authorList>
    </citation>
    <scope>NUCLEOTIDE SEQUENCE [LARGE SCALE GENOMIC DNA]</scope>
    <source>
        <strain evidence="2 4">XH-48</strain>
    </source>
</reference>
<organism evidence="2 4">
    <name type="scientific">Halostagnicola larsenii XH-48</name>
    <dbReference type="NCBI Taxonomy" id="797299"/>
    <lineage>
        <taxon>Archaea</taxon>
        <taxon>Methanobacteriati</taxon>
        <taxon>Methanobacteriota</taxon>
        <taxon>Stenosarchaea group</taxon>
        <taxon>Halobacteria</taxon>
        <taxon>Halobacteriales</taxon>
        <taxon>Natrialbaceae</taxon>
        <taxon>Halostagnicola</taxon>
    </lineage>
</organism>